<sequence>MSMPESEIEEIFQAHGWIRAWTQENGSPDTTKILDVDVKRRTFNQAAGEPVSTTTLELRCKFFGLMSEHNGEFISSLEPQIRQNFSFNLKDSDKSSNLIQTAITIGGYLHLLCSTADIYAFVPESDHRNRLEGEDVQLALSIRWILICQIQTLFNQILSSIRPHDLSTTNACSSATAYTACAILQMEVKYFIDFLKQIPSPRQIPVGLDGPFRRWLVSIETELIQRLTSDCGQFPDWKSVYIGSLKKFPRCHETLSLSVKLQQIGVPPNKAAGAERPAFKIPRDCPPGLMCPVSDRGFSIGSATELGSHGIPQMAVGARYASEFTTGNDSSPIGDFTAKPRQLRQAQNEKLMAAINDYVSSRCEPESYDKKLATEGSRSNAQMDYLSQYESLPIRAPIFDPQMGVIRTLNDSKKRSIGSDIADLTAPYESQPPYKRLKGGGSSKEGSMLSTSPPWRAKTPSRAFGILETGTANEPLDSGYHPDVASDFYPNQMSQLFSSENEMFPELFDDLQPSQFYDPNFSLLNDPFGHPTTNA</sequence>
<dbReference type="EMBL" id="KE145363">
    <property type="protein sequence ID" value="EPE30926.1"/>
    <property type="molecule type" value="Genomic_DNA"/>
</dbReference>
<name>S3DG02_GLAL2</name>
<dbReference type="OrthoDB" id="10319700at2759"/>
<dbReference type="AlphaFoldDB" id="S3DG02"/>
<reference evidence="2 3" key="1">
    <citation type="journal article" date="2013" name="BMC Genomics">
        <title>Genomics-driven discovery of the pneumocandin biosynthetic gene cluster in the fungus Glarea lozoyensis.</title>
        <authorList>
            <person name="Chen L."/>
            <person name="Yue Q."/>
            <person name="Zhang X."/>
            <person name="Xiang M."/>
            <person name="Wang C."/>
            <person name="Li S."/>
            <person name="Che Y."/>
            <person name="Ortiz-Lopez F.J."/>
            <person name="Bills G.F."/>
            <person name="Liu X."/>
            <person name="An Z."/>
        </authorList>
    </citation>
    <scope>NUCLEOTIDE SEQUENCE [LARGE SCALE GENOMIC DNA]</scope>
    <source>
        <strain evidence="3">ATCC 20868 / MF5171</strain>
    </source>
</reference>
<keyword evidence="3" id="KW-1185">Reference proteome</keyword>
<dbReference type="KEGG" id="glz:GLAREA_03893"/>
<evidence type="ECO:0000313" key="3">
    <source>
        <dbReference type="Proteomes" id="UP000016922"/>
    </source>
</evidence>
<feature type="compositionally biased region" description="Polar residues" evidence="1">
    <location>
        <begin position="444"/>
        <end position="453"/>
    </location>
</feature>
<dbReference type="GeneID" id="19462948"/>
<evidence type="ECO:0000256" key="1">
    <source>
        <dbReference type="SAM" id="MobiDB-lite"/>
    </source>
</evidence>
<accession>S3DG02</accession>
<dbReference type="HOGENOM" id="CLU_509038_0_0_1"/>
<dbReference type="RefSeq" id="XP_008082337.1">
    <property type="nucleotide sequence ID" value="XM_008084146.1"/>
</dbReference>
<proteinExistence type="predicted"/>
<protein>
    <submittedName>
        <fullName evidence="2">Uncharacterized protein</fullName>
    </submittedName>
</protein>
<feature type="region of interest" description="Disordered" evidence="1">
    <location>
        <begin position="425"/>
        <end position="457"/>
    </location>
</feature>
<evidence type="ECO:0000313" key="2">
    <source>
        <dbReference type="EMBL" id="EPE30926.1"/>
    </source>
</evidence>
<organism evidence="2 3">
    <name type="scientific">Glarea lozoyensis (strain ATCC 20868 / MF5171)</name>
    <dbReference type="NCBI Taxonomy" id="1116229"/>
    <lineage>
        <taxon>Eukaryota</taxon>
        <taxon>Fungi</taxon>
        <taxon>Dikarya</taxon>
        <taxon>Ascomycota</taxon>
        <taxon>Pezizomycotina</taxon>
        <taxon>Leotiomycetes</taxon>
        <taxon>Helotiales</taxon>
        <taxon>Helotiaceae</taxon>
        <taxon>Glarea</taxon>
    </lineage>
</organism>
<gene>
    <name evidence="2" type="ORF">GLAREA_03893</name>
</gene>
<dbReference type="Proteomes" id="UP000016922">
    <property type="component" value="Unassembled WGS sequence"/>
</dbReference>